<dbReference type="RefSeq" id="WP_130412720.1">
    <property type="nucleotide sequence ID" value="NZ_SGWX01000001.1"/>
</dbReference>
<name>A0A4Q7M226_9MICO</name>
<dbReference type="OrthoDB" id="3535759at2"/>
<dbReference type="AlphaFoldDB" id="A0A4Q7M226"/>
<dbReference type="Proteomes" id="UP000293852">
    <property type="component" value="Unassembled WGS sequence"/>
</dbReference>
<reference evidence="1 2" key="1">
    <citation type="submission" date="2019-02" db="EMBL/GenBank/DDBJ databases">
        <title>Sequencing the genomes of 1000 actinobacteria strains.</title>
        <authorList>
            <person name="Klenk H.-P."/>
        </authorList>
    </citation>
    <scope>NUCLEOTIDE SEQUENCE [LARGE SCALE GENOMIC DNA]</scope>
    <source>
        <strain evidence="1 2">DSM 16932</strain>
    </source>
</reference>
<evidence type="ECO:0000313" key="2">
    <source>
        <dbReference type="Proteomes" id="UP000293852"/>
    </source>
</evidence>
<sequence>MPPTFEPPDDLFGMEREFVDGSAAYVAAPGPDWGDQPACPIEWELLTAGEADAAWADLNAWVHWLRHRFALPATVVPPYWHRHPELIEELSALRTHRLACYDPEASPSSPITWMRDLADTILRLRDWVALCGTRVNQDRPSRQTAWPGEPASDDDGCAVNLADREADFRDFVAADVARRRQIEAAAEAHLRLVRDPDGTGA</sequence>
<accession>A0A4Q7M226</accession>
<dbReference type="EMBL" id="SGWX01000001">
    <property type="protein sequence ID" value="RZS60642.1"/>
    <property type="molecule type" value="Genomic_DNA"/>
</dbReference>
<gene>
    <name evidence="1" type="ORF">EV386_0912</name>
</gene>
<comment type="caution">
    <text evidence="1">The sequence shown here is derived from an EMBL/GenBank/DDBJ whole genome shotgun (WGS) entry which is preliminary data.</text>
</comment>
<proteinExistence type="predicted"/>
<evidence type="ECO:0000313" key="1">
    <source>
        <dbReference type="EMBL" id="RZS60642.1"/>
    </source>
</evidence>
<keyword evidence="2" id="KW-1185">Reference proteome</keyword>
<organism evidence="1 2">
    <name type="scientific">Xylanimonas ulmi</name>
    <dbReference type="NCBI Taxonomy" id="228973"/>
    <lineage>
        <taxon>Bacteria</taxon>
        <taxon>Bacillati</taxon>
        <taxon>Actinomycetota</taxon>
        <taxon>Actinomycetes</taxon>
        <taxon>Micrococcales</taxon>
        <taxon>Promicromonosporaceae</taxon>
        <taxon>Xylanimonas</taxon>
    </lineage>
</organism>
<protein>
    <submittedName>
        <fullName evidence="1">Uncharacterized protein</fullName>
    </submittedName>
</protein>